<organism evidence="1 2">
    <name type="scientific">Polaribacter reichenbachii</name>
    <dbReference type="NCBI Taxonomy" id="996801"/>
    <lineage>
        <taxon>Bacteria</taxon>
        <taxon>Pseudomonadati</taxon>
        <taxon>Bacteroidota</taxon>
        <taxon>Flavobacteriia</taxon>
        <taxon>Flavobacteriales</taxon>
        <taxon>Flavobacteriaceae</taxon>
    </lineage>
</organism>
<comment type="caution">
    <text evidence="1">The sequence shown here is derived from an EMBL/GenBank/DDBJ whole genome shotgun (WGS) entry which is preliminary data.</text>
</comment>
<keyword evidence="2" id="KW-1185">Reference proteome</keyword>
<evidence type="ECO:0000313" key="2">
    <source>
        <dbReference type="Proteomes" id="UP000092612"/>
    </source>
</evidence>
<dbReference type="EMBL" id="LSFL01000004">
    <property type="protein sequence ID" value="OBY67412.1"/>
    <property type="molecule type" value="Genomic_DNA"/>
</dbReference>
<proteinExistence type="predicted"/>
<reference evidence="2" key="1">
    <citation type="submission" date="2016-02" db="EMBL/GenBank/DDBJ databases">
        <title>Paenibacillus sp. LPB0068, isolated from Crassostrea gigas.</title>
        <authorList>
            <person name="Shin S.-K."/>
            <person name="Yi H."/>
        </authorList>
    </citation>
    <scope>NUCLEOTIDE SEQUENCE [LARGE SCALE GENOMIC DNA]</scope>
    <source>
        <strain evidence="2">KCTC 23969</strain>
    </source>
</reference>
<evidence type="ECO:0008006" key="3">
    <source>
        <dbReference type="Google" id="ProtNLM"/>
    </source>
</evidence>
<accession>A0A1B8U6E0</accession>
<protein>
    <recommendedName>
        <fullName evidence="3">DUF3575 domain-containing protein</fullName>
    </recommendedName>
</protein>
<dbReference type="KEGG" id="prn:BW723_07650"/>
<evidence type="ECO:0000313" key="1">
    <source>
        <dbReference type="EMBL" id="OBY67412.1"/>
    </source>
</evidence>
<dbReference type="OrthoDB" id="768080at2"/>
<dbReference type="RefSeq" id="WP_068356567.1">
    <property type="nucleotide sequence ID" value="NZ_CP019337.1"/>
</dbReference>
<name>A0A1B8U6E0_9FLAO</name>
<dbReference type="Proteomes" id="UP000092612">
    <property type="component" value="Unassembled WGS sequence"/>
</dbReference>
<dbReference type="AlphaFoldDB" id="A0A1B8U6E0"/>
<sequence length="178" mass="20315">MKKITFIILVCVTTFAIAQEKEKKYPQDIDKKTEIKINALTLIAAKWIDVSYERLIDEESSYGVAVTLSTDDYETDLKYALTPYYRRYFSGKFARGFFVEGFGMLYSAKEYYYYDYYYGYEPNSGNETGFGLGISVGGKFVSKKGFTTELFLGVGRNLSENSYDDAIGRVGISVGYRF</sequence>
<gene>
    <name evidence="1" type="ORF">LPB301_01840</name>
</gene>
<dbReference type="STRING" id="996801.BW723_07650"/>